<proteinExistence type="predicted"/>
<reference evidence="1" key="1">
    <citation type="submission" date="2019-12" db="EMBL/GenBank/DDBJ databases">
        <title>Genome sequencing and annotation of Brassica cretica.</title>
        <authorList>
            <person name="Studholme D.J."/>
            <person name="Sarris P.F."/>
        </authorList>
    </citation>
    <scope>NUCLEOTIDE SEQUENCE</scope>
    <source>
        <strain evidence="1">PFS-102/07</strain>
        <tissue evidence="1">Leaf</tissue>
    </source>
</reference>
<protein>
    <submittedName>
        <fullName evidence="1">Uncharacterized protein</fullName>
    </submittedName>
</protein>
<dbReference type="EMBL" id="QGKY02001925">
    <property type="protein sequence ID" value="KAF2547635.1"/>
    <property type="molecule type" value="Genomic_DNA"/>
</dbReference>
<gene>
    <name evidence="1" type="ORF">F2Q70_00021814</name>
</gene>
<comment type="caution">
    <text evidence="1">The sequence shown here is derived from an EMBL/GenBank/DDBJ whole genome shotgun (WGS) entry which is preliminary data.</text>
</comment>
<accession>A0A8S9GN03</accession>
<dbReference type="AlphaFoldDB" id="A0A8S9GN03"/>
<organism evidence="1">
    <name type="scientific">Brassica cretica</name>
    <name type="common">Mustard</name>
    <dbReference type="NCBI Taxonomy" id="69181"/>
    <lineage>
        <taxon>Eukaryota</taxon>
        <taxon>Viridiplantae</taxon>
        <taxon>Streptophyta</taxon>
        <taxon>Embryophyta</taxon>
        <taxon>Tracheophyta</taxon>
        <taxon>Spermatophyta</taxon>
        <taxon>Magnoliopsida</taxon>
        <taxon>eudicotyledons</taxon>
        <taxon>Gunneridae</taxon>
        <taxon>Pentapetalae</taxon>
        <taxon>rosids</taxon>
        <taxon>malvids</taxon>
        <taxon>Brassicales</taxon>
        <taxon>Brassicaceae</taxon>
        <taxon>Brassiceae</taxon>
        <taxon>Brassica</taxon>
    </lineage>
</organism>
<evidence type="ECO:0000313" key="1">
    <source>
        <dbReference type="EMBL" id="KAF2547635.1"/>
    </source>
</evidence>
<sequence length="80" mass="9121">MGSFSSRFQFFGPAQEELKLTIRVGVSTTAVTKLFEASWYMSHPMKKKKILRGRGDGEREVIKWNQAPTSENRSVRITGE</sequence>
<name>A0A8S9GN03_BRACR</name>